<dbReference type="AlphaFoldDB" id="A0A6J4M1N8"/>
<proteinExistence type="predicted"/>
<accession>A0A6J4M1N8</accession>
<feature type="transmembrane region" description="Helical" evidence="1">
    <location>
        <begin position="12"/>
        <end position="31"/>
    </location>
</feature>
<keyword evidence="1" id="KW-0472">Membrane</keyword>
<protein>
    <submittedName>
        <fullName evidence="2">Uncharacterized protein</fullName>
    </submittedName>
</protein>
<keyword evidence="1" id="KW-1133">Transmembrane helix</keyword>
<evidence type="ECO:0000256" key="1">
    <source>
        <dbReference type="SAM" id="Phobius"/>
    </source>
</evidence>
<sequence>MKNKLRDEGGFIIFGALILIVVLLVVGVLLGKVLRKQYPDSYIEATAARHWLVTDAEMEMGGRTVGRLRQGDSVWATRLENGDVAITTDRAGRKVVGFVGSAALSAVRGN</sequence>
<keyword evidence="1" id="KW-0812">Transmembrane</keyword>
<organism evidence="2">
    <name type="scientific">uncultured Gemmatimonadota bacterium</name>
    <dbReference type="NCBI Taxonomy" id="203437"/>
    <lineage>
        <taxon>Bacteria</taxon>
        <taxon>Pseudomonadati</taxon>
        <taxon>Gemmatimonadota</taxon>
        <taxon>environmental samples</taxon>
    </lineage>
</organism>
<reference evidence="2" key="1">
    <citation type="submission" date="2020-02" db="EMBL/GenBank/DDBJ databases">
        <authorList>
            <person name="Meier V. D."/>
        </authorList>
    </citation>
    <scope>NUCLEOTIDE SEQUENCE</scope>
    <source>
        <strain evidence="2">AVDCRST_MAG68</strain>
    </source>
</reference>
<name>A0A6J4M1N8_9BACT</name>
<gene>
    <name evidence="2" type="ORF">AVDCRST_MAG68-3965</name>
</gene>
<evidence type="ECO:0000313" key="2">
    <source>
        <dbReference type="EMBL" id="CAA9346731.1"/>
    </source>
</evidence>
<dbReference type="EMBL" id="CADCTW010000161">
    <property type="protein sequence ID" value="CAA9346731.1"/>
    <property type="molecule type" value="Genomic_DNA"/>
</dbReference>